<evidence type="ECO:0000313" key="3">
    <source>
        <dbReference type="EMBL" id="MCP9762619.1"/>
    </source>
</evidence>
<dbReference type="GO" id="GO:0008235">
    <property type="term" value="F:metalloexopeptidase activity"/>
    <property type="evidence" value="ECO:0007669"/>
    <property type="project" value="InterPro"/>
</dbReference>
<dbReference type="InterPro" id="IPR045175">
    <property type="entry name" value="M28_fam"/>
</dbReference>
<feature type="domain" description="Peptidase M28" evidence="1">
    <location>
        <begin position="89"/>
        <end position="280"/>
    </location>
</feature>
<proteinExistence type="predicted"/>
<name>A0AAE3H0D7_9BACT</name>
<dbReference type="SUPFAM" id="SSF50156">
    <property type="entry name" value="PDZ domain-like"/>
    <property type="match status" value="1"/>
</dbReference>
<dbReference type="Pfam" id="PF13180">
    <property type="entry name" value="PDZ_2"/>
    <property type="match status" value="1"/>
</dbReference>
<dbReference type="PANTHER" id="PTHR12147">
    <property type="entry name" value="METALLOPEPTIDASE M28 FAMILY MEMBER"/>
    <property type="match status" value="1"/>
</dbReference>
<feature type="domain" description="PDZ" evidence="2">
    <location>
        <begin position="342"/>
        <end position="399"/>
    </location>
</feature>
<protein>
    <submittedName>
        <fullName evidence="3">M20/M25/M40 family metallo-hydrolase</fullName>
    </submittedName>
</protein>
<dbReference type="Gene3D" id="2.30.42.10">
    <property type="match status" value="1"/>
</dbReference>
<reference evidence="3 4" key="1">
    <citation type="submission" date="2018-11" db="EMBL/GenBank/DDBJ databases">
        <title>Novel bacteria species description.</title>
        <authorList>
            <person name="Han J.-H."/>
        </authorList>
    </citation>
    <scope>NUCLEOTIDE SEQUENCE [LARGE SCALE GENOMIC DNA]</scope>
    <source>
        <strain evidence="3 4">KCTC23259</strain>
    </source>
</reference>
<dbReference type="InterPro" id="IPR007484">
    <property type="entry name" value="Peptidase_M28"/>
</dbReference>
<dbReference type="AlphaFoldDB" id="A0AAE3H0D7"/>
<dbReference type="Proteomes" id="UP001204144">
    <property type="component" value="Unassembled WGS sequence"/>
</dbReference>
<dbReference type="InterPro" id="IPR001478">
    <property type="entry name" value="PDZ"/>
</dbReference>
<organism evidence="3 4">
    <name type="scientific">Lacihabitans soyangensis</name>
    <dbReference type="NCBI Taxonomy" id="869394"/>
    <lineage>
        <taxon>Bacteria</taxon>
        <taxon>Pseudomonadati</taxon>
        <taxon>Bacteroidota</taxon>
        <taxon>Cytophagia</taxon>
        <taxon>Cytophagales</taxon>
        <taxon>Leadbetterellaceae</taxon>
        <taxon>Lacihabitans</taxon>
    </lineage>
</organism>
<dbReference type="InterPro" id="IPR036034">
    <property type="entry name" value="PDZ_sf"/>
</dbReference>
<evidence type="ECO:0000259" key="1">
    <source>
        <dbReference type="Pfam" id="PF04389"/>
    </source>
</evidence>
<sequence length="401" mass="43937">MKYLVFLLFVAFQINAQTKNLKKHINYLASDQLEGRGTGTAAESKAGDYIIDQFKKIGLKPLGENGNYRQLFAAKKGVPPNISQVNANNILGWIDNGKTESIIIGAHYDHLGMGDQGSSLLANSNGQVHNGADDNASGVAGMIELARYYAKNKITENYNFIFLAFSGEELGLMGSKYLLDNPTFDLKNINCMVNLDMIGRYREDKGVSIGGIGTSKFWEANASKLATEMNIKHTLDSAGIGPSDHTSFYLKDIPVLFLFTGAHQEYHKPTDDANLINYEGEALLLDYIKNIIERLNASPKIDFKKTSNPHSTATKSSFKVTMGVIPDYSFDGKGLKIDGASEGRPGEKAGLKAGDIITKIGEHEIKDVYGYMAALGKFEKDQTVPVIVNRKGEILTLNLTF</sequence>
<keyword evidence="4" id="KW-1185">Reference proteome</keyword>
<dbReference type="PANTHER" id="PTHR12147:SF26">
    <property type="entry name" value="PEPTIDASE M28 DOMAIN-CONTAINING PROTEIN"/>
    <property type="match status" value="1"/>
</dbReference>
<evidence type="ECO:0000313" key="4">
    <source>
        <dbReference type="Proteomes" id="UP001204144"/>
    </source>
</evidence>
<dbReference type="EMBL" id="RJUF01000012">
    <property type="protein sequence ID" value="MCP9762619.1"/>
    <property type="molecule type" value="Genomic_DNA"/>
</dbReference>
<dbReference type="RefSeq" id="WP_255036392.1">
    <property type="nucleotide sequence ID" value="NZ_RJUF01000012.1"/>
</dbReference>
<dbReference type="Gene3D" id="3.40.630.10">
    <property type="entry name" value="Zn peptidases"/>
    <property type="match status" value="1"/>
</dbReference>
<gene>
    <name evidence="3" type="ORF">EGI31_06600</name>
</gene>
<dbReference type="Pfam" id="PF04389">
    <property type="entry name" value="Peptidase_M28"/>
    <property type="match status" value="1"/>
</dbReference>
<evidence type="ECO:0000259" key="2">
    <source>
        <dbReference type="Pfam" id="PF13180"/>
    </source>
</evidence>
<comment type="caution">
    <text evidence="3">The sequence shown here is derived from an EMBL/GenBank/DDBJ whole genome shotgun (WGS) entry which is preliminary data.</text>
</comment>
<dbReference type="GO" id="GO:0006508">
    <property type="term" value="P:proteolysis"/>
    <property type="evidence" value="ECO:0007669"/>
    <property type="project" value="InterPro"/>
</dbReference>
<accession>A0AAE3H0D7</accession>
<dbReference type="SUPFAM" id="SSF53187">
    <property type="entry name" value="Zn-dependent exopeptidases"/>
    <property type="match status" value="1"/>
</dbReference>